<keyword evidence="1" id="KW-0547">Nucleotide-binding</keyword>
<protein>
    <submittedName>
        <fullName evidence="7">Urea amidolyase family protein</fullName>
    </submittedName>
</protein>
<dbReference type="PANTHER" id="PTHR43309:SF3">
    <property type="entry name" value="5-OXOPROLINASE SUBUNIT C"/>
    <property type="match status" value="1"/>
</dbReference>
<evidence type="ECO:0000256" key="4">
    <source>
        <dbReference type="SAM" id="MobiDB-lite"/>
    </source>
</evidence>
<feature type="compositionally biased region" description="Basic and acidic residues" evidence="4">
    <location>
        <begin position="560"/>
        <end position="572"/>
    </location>
</feature>
<comment type="caution">
    <text evidence="7">The sequence shown here is derived from an EMBL/GenBank/DDBJ whole genome shotgun (WGS) entry which is preliminary data.</text>
</comment>
<proteinExistence type="predicted"/>
<dbReference type="RefSeq" id="WP_337318966.1">
    <property type="nucleotide sequence ID" value="NZ_JBBDGN010000005.1"/>
</dbReference>
<evidence type="ECO:0000256" key="3">
    <source>
        <dbReference type="ARBA" id="ARBA00022840"/>
    </source>
</evidence>
<dbReference type="SUPFAM" id="SSF160467">
    <property type="entry name" value="PH0987 N-terminal domain-like"/>
    <property type="match status" value="1"/>
</dbReference>
<feature type="domain" description="Carboxyltransferase" evidence="6">
    <location>
        <begin position="271"/>
        <end position="552"/>
    </location>
</feature>
<dbReference type="Pfam" id="PF02626">
    <property type="entry name" value="CT_A_B"/>
    <property type="match status" value="1"/>
</dbReference>
<feature type="region of interest" description="Disordered" evidence="4">
    <location>
        <begin position="548"/>
        <end position="598"/>
    </location>
</feature>
<evidence type="ECO:0000259" key="6">
    <source>
        <dbReference type="SMART" id="SM00797"/>
    </source>
</evidence>
<dbReference type="Pfam" id="PF02682">
    <property type="entry name" value="CT_C_D"/>
    <property type="match status" value="1"/>
</dbReference>
<dbReference type="SMART" id="SM00797">
    <property type="entry name" value="AHS2"/>
    <property type="match status" value="1"/>
</dbReference>
<feature type="compositionally biased region" description="Basic and acidic residues" evidence="4">
    <location>
        <begin position="207"/>
        <end position="221"/>
    </location>
</feature>
<evidence type="ECO:0000313" key="7">
    <source>
        <dbReference type="EMBL" id="MEJ1091443.1"/>
    </source>
</evidence>
<dbReference type="InterPro" id="IPR003778">
    <property type="entry name" value="CT_A_B"/>
</dbReference>
<evidence type="ECO:0000259" key="5">
    <source>
        <dbReference type="SMART" id="SM00796"/>
    </source>
</evidence>
<evidence type="ECO:0000256" key="2">
    <source>
        <dbReference type="ARBA" id="ARBA00022801"/>
    </source>
</evidence>
<reference evidence="7 8" key="1">
    <citation type="submission" date="2024-02" db="EMBL/GenBank/DDBJ databases">
        <authorList>
            <person name="Saticioglu I.B."/>
        </authorList>
    </citation>
    <scope>NUCLEOTIDE SEQUENCE [LARGE SCALE GENOMIC DNA]</scope>
    <source>
        <strain evidence="7 8">Mu-43</strain>
    </source>
</reference>
<keyword evidence="2" id="KW-0378">Hydrolase</keyword>
<evidence type="ECO:0000313" key="8">
    <source>
        <dbReference type="Proteomes" id="UP001366085"/>
    </source>
</evidence>
<dbReference type="InterPro" id="IPR003833">
    <property type="entry name" value="CT_C_D"/>
</dbReference>
<dbReference type="InterPro" id="IPR052708">
    <property type="entry name" value="PxpC"/>
</dbReference>
<dbReference type="SUPFAM" id="SSF50891">
    <property type="entry name" value="Cyclophilin-like"/>
    <property type="match status" value="2"/>
</dbReference>
<name>A0ABU8LL70_9MICO</name>
<accession>A0ABU8LL70</accession>
<feature type="region of interest" description="Disordered" evidence="4">
    <location>
        <begin position="207"/>
        <end position="230"/>
    </location>
</feature>
<dbReference type="EMBL" id="JBBDGN010000005">
    <property type="protein sequence ID" value="MEJ1091443.1"/>
    <property type="molecule type" value="Genomic_DNA"/>
</dbReference>
<feature type="domain" description="Carboxyltransferase" evidence="5">
    <location>
        <begin position="1"/>
        <end position="189"/>
    </location>
</feature>
<gene>
    <name evidence="7" type="ORF">WDU93_07005</name>
</gene>
<dbReference type="Gene3D" id="3.30.1360.40">
    <property type="match status" value="1"/>
</dbReference>
<keyword evidence="3" id="KW-0067">ATP-binding</keyword>
<evidence type="ECO:0000256" key="1">
    <source>
        <dbReference type="ARBA" id="ARBA00022741"/>
    </source>
</evidence>
<dbReference type="Gene3D" id="2.40.100.10">
    <property type="entry name" value="Cyclophilin-like"/>
    <property type="match status" value="2"/>
</dbReference>
<dbReference type="PANTHER" id="PTHR43309">
    <property type="entry name" value="5-OXOPROLINASE SUBUNIT C"/>
    <property type="match status" value="1"/>
</dbReference>
<dbReference type="SMART" id="SM00796">
    <property type="entry name" value="AHS1"/>
    <property type="match status" value="1"/>
</dbReference>
<keyword evidence="8" id="KW-1185">Reference proteome</keyword>
<dbReference type="InterPro" id="IPR029000">
    <property type="entry name" value="Cyclophilin-like_dom_sf"/>
</dbReference>
<organism evidence="7 8">
    <name type="scientific">Microbacterium istanbulense</name>
    <dbReference type="NCBI Taxonomy" id="3122049"/>
    <lineage>
        <taxon>Bacteria</taxon>
        <taxon>Bacillati</taxon>
        <taxon>Actinomycetota</taxon>
        <taxon>Actinomycetes</taxon>
        <taxon>Micrococcales</taxon>
        <taxon>Microbacteriaceae</taxon>
        <taxon>Microbacterium</taxon>
    </lineage>
</organism>
<sequence>MRILTASDRALLVEAADLDEAMRLNLAWDGVPGVVERIPGARTVLVRFDPVRVSAAALADVLAATTADAAGAGAAREVTVPVRYDGEDLAEVATLLGVSASDVVGRHLAADWQVAFSGFAPGFGYAVSGDALFDVPRRSSPRTRVPAGSVALAGHFTGVYPRESPGGWQLIGRTDAVMWDIDRDPPALLSPGTRVRFVRAEREMVEVPERAQRDEGSERPSSRRFAPRSGTVQADEGWVAELVEAPRPAVEVVRPSLQLLIQDLGRPGHAALGVSASGVADRTALRDVNRAVGNAATAAVLESVGGAVLRFRGAGVAAVAGAIGALTLTDVEGTARPIAHGVPFATVDGDELHLGAPERGLRYVIGVRGGIRSAASLGSTASDTLAGLGPAPLNAGDVVEIGTDAPHAVDPYPQLRSLPASGDLVVLDITLGPREDWFTPAALATLTDQEWVVTPRSDRVGIRLHGERSLERAVPGELPSEGAVTGAIQVPADGQPVLFLPDHPLTGGYPIIGALTDCCLDLAGQLPPGARIRFRVAAPGAAVGCRGADAADAACPPSTRRADAEPSLKSDTDAAPAASTTRRARRASQTATGEGLPS</sequence>
<dbReference type="Proteomes" id="UP001366085">
    <property type="component" value="Unassembled WGS sequence"/>
</dbReference>
<feature type="compositionally biased region" description="Low complexity" evidence="4">
    <location>
        <begin position="574"/>
        <end position="592"/>
    </location>
</feature>